<dbReference type="InterPro" id="IPR039015">
    <property type="entry name" value="ENDOD1"/>
</dbReference>
<feature type="non-terminal residue" evidence="1">
    <location>
        <position position="1"/>
    </location>
</feature>
<keyword evidence="2" id="KW-1185">Reference proteome</keyword>
<dbReference type="PANTHER" id="PTHR21472:SF15">
    <property type="entry name" value="ENDONUCLEASE DOMAIN-CONTAINING 1 PROTEIN-RELATED"/>
    <property type="match status" value="1"/>
</dbReference>
<dbReference type="Proteomes" id="UP000275408">
    <property type="component" value="Unassembled WGS sequence"/>
</dbReference>
<dbReference type="InterPro" id="IPR044925">
    <property type="entry name" value="His-Me_finger_sf"/>
</dbReference>
<dbReference type="OrthoDB" id="5955262at2759"/>
<dbReference type="AlphaFoldDB" id="A0A3M6UVI7"/>
<dbReference type="SUPFAM" id="SSF54060">
    <property type="entry name" value="His-Me finger endonucleases"/>
    <property type="match status" value="1"/>
</dbReference>
<comment type="caution">
    <text evidence="1">The sequence shown here is derived from an EMBL/GenBank/DDBJ whole genome shotgun (WGS) entry which is preliminary data.</text>
</comment>
<evidence type="ECO:0000313" key="1">
    <source>
        <dbReference type="EMBL" id="RMX57609.1"/>
    </source>
</evidence>
<name>A0A3M6UVI7_POCDA</name>
<dbReference type="PANTHER" id="PTHR21472">
    <property type="entry name" value="ENDONUCLEASE DOMAIN-CONTAINING 1 PROTEIN ENDOD1"/>
    <property type="match status" value="1"/>
</dbReference>
<protein>
    <recommendedName>
        <fullName evidence="3">DNA/RNA non-specific endonuclease domain-containing protein</fullName>
    </recommendedName>
</protein>
<sequence>ILHSTTGPRKVKRTVWCLAIALSVLAVTESSFFLDDKRPVGLPNIVRGKEYTLETVPSFVSLFDPITNTPFYSAYKVLPRQAANIGTKQANREAQSKYRNQLTRGHMNPSTINSFDKTYMEDTFALANAFNLILYSTTGFGEMMATTVWCFAIAISVLPVSVSSKSNSSEESQNERKRFLWGGPTVPPIFVVEKPPVGLPDINRRTEIQQGTSPYFVSLFDPATNIPFYPAYKVLPDLVAKLGKHKGPPIGWKDPPGKKKGKPSYCCFLNFSRTVSQYRSYLYSSKNVTYDYRCSQCRRYSCSSENKIQTQVQE</sequence>
<evidence type="ECO:0008006" key="3">
    <source>
        <dbReference type="Google" id="ProtNLM"/>
    </source>
</evidence>
<accession>A0A3M6UVI7</accession>
<dbReference type="EMBL" id="RCHS01000628">
    <property type="protein sequence ID" value="RMX57609.1"/>
    <property type="molecule type" value="Genomic_DNA"/>
</dbReference>
<evidence type="ECO:0000313" key="2">
    <source>
        <dbReference type="Proteomes" id="UP000275408"/>
    </source>
</evidence>
<dbReference type="InterPro" id="IPR044929">
    <property type="entry name" value="DNA/RNA_non-sp_Endonuclease_sf"/>
</dbReference>
<proteinExistence type="predicted"/>
<organism evidence="1 2">
    <name type="scientific">Pocillopora damicornis</name>
    <name type="common">Cauliflower coral</name>
    <name type="synonym">Millepora damicornis</name>
    <dbReference type="NCBI Taxonomy" id="46731"/>
    <lineage>
        <taxon>Eukaryota</taxon>
        <taxon>Metazoa</taxon>
        <taxon>Cnidaria</taxon>
        <taxon>Anthozoa</taxon>
        <taxon>Hexacorallia</taxon>
        <taxon>Scleractinia</taxon>
        <taxon>Astrocoeniina</taxon>
        <taxon>Pocilloporidae</taxon>
        <taxon>Pocillopora</taxon>
    </lineage>
</organism>
<reference evidence="1 2" key="1">
    <citation type="journal article" date="2018" name="Sci. Rep.">
        <title>Comparative analysis of the Pocillopora damicornis genome highlights role of immune system in coral evolution.</title>
        <authorList>
            <person name="Cunning R."/>
            <person name="Bay R.A."/>
            <person name="Gillette P."/>
            <person name="Baker A.C."/>
            <person name="Traylor-Knowles N."/>
        </authorList>
    </citation>
    <scope>NUCLEOTIDE SEQUENCE [LARGE SCALE GENOMIC DNA]</scope>
    <source>
        <strain evidence="1">RSMAS</strain>
        <tissue evidence="1">Whole animal</tissue>
    </source>
</reference>
<dbReference type="Gene3D" id="3.40.570.10">
    <property type="entry name" value="Extracellular Endonuclease, subunit A"/>
    <property type="match status" value="1"/>
</dbReference>
<gene>
    <name evidence="1" type="ORF">pdam_00015718</name>
</gene>